<dbReference type="AlphaFoldDB" id="A0A8X6SFA3"/>
<proteinExistence type="predicted"/>
<dbReference type="EMBL" id="BMAU01021316">
    <property type="protein sequence ID" value="GFY12782.1"/>
    <property type="molecule type" value="Genomic_DNA"/>
</dbReference>
<protein>
    <submittedName>
        <fullName evidence="1">Uncharacterized protein</fullName>
    </submittedName>
</protein>
<evidence type="ECO:0000313" key="1">
    <source>
        <dbReference type="EMBL" id="GFY12782.1"/>
    </source>
</evidence>
<keyword evidence="2" id="KW-1185">Reference proteome</keyword>
<gene>
    <name evidence="1" type="primary">AVEN_149572_1</name>
    <name evidence="1" type="ORF">TNCV_4284401</name>
</gene>
<accession>A0A8X6SFA3</accession>
<dbReference type="Proteomes" id="UP000887159">
    <property type="component" value="Unassembled WGS sequence"/>
</dbReference>
<comment type="caution">
    <text evidence="1">The sequence shown here is derived from an EMBL/GenBank/DDBJ whole genome shotgun (WGS) entry which is preliminary data.</text>
</comment>
<evidence type="ECO:0000313" key="2">
    <source>
        <dbReference type="Proteomes" id="UP000887159"/>
    </source>
</evidence>
<organism evidence="1 2">
    <name type="scientific">Trichonephila clavipes</name>
    <name type="common">Golden silk orbweaver</name>
    <name type="synonym">Nephila clavipes</name>
    <dbReference type="NCBI Taxonomy" id="2585209"/>
    <lineage>
        <taxon>Eukaryota</taxon>
        <taxon>Metazoa</taxon>
        <taxon>Ecdysozoa</taxon>
        <taxon>Arthropoda</taxon>
        <taxon>Chelicerata</taxon>
        <taxon>Arachnida</taxon>
        <taxon>Araneae</taxon>
        <taxon>Araneomorphae</taxon>
        <taxon>Entelegynae</taxon>
        <taxon>Araneoidea</taxon>
        <taxon>Nephilidae</taxon>
        <taxon>Trichonephila</taxon>
    </lineage>
</organism>
<sequence length="91" mass="10742">MIIYGPCNSGKTFFVRRILEIKLINSFPPKIIWRYGIYPKLFDKMSDIEFHEGMPFDVEDITNAFVIIDDLMNEVGDDKRTFKLVHERKPS</sequence>
<name>A0A8X6SFA3_TRICX</name>
<reference evidence="1" key="1">
    <citation type="submission" date="2020-08" db="EMBL/GenBank/DDBJ databases">
        <title>Multicomponent nature underlies the extraordinary mechanical properties of spider dragline silk.</title>
        <authorList>
            <person name="Kono N."/>
            <person name="Nakamura H."/>
            <person name="Mori M."/>
            <person name="Yoshida Y."/>
            <person name="Ohtoshi R."/>
            <person name="Malay A.D."/>
            <person name="Moran D.A.P."/>
            <person name="Tomita M."/>
            <person name="Numata K."/>
            <person name="Arakawa K."/>
        </authorList>
    </citation>
    <scope>NUCLEOTIDE SEQUENCE</scope>
</reference>